<dbReference type="EMBL" id="AFOC01000007">
    <property type="protein sequence ID" value="EGV52525.1"/>
    <property type="molecule type" value="Genomic_DNA"/>
</dbReference>
<reference evidence="1" key="1">
    <citation type="journal article" date="2011" name="ISME J.">
        <title>The endosymbionts of the deep-sea tubeworms Riftia pachyptila and Tevnia jerichonana share an identical physiology as revealed by proteogenomic analyses.</title>
        <authorList>
            <person name="Gardebrecht A."/>
            <person name="Markert S."/>
            <person name="Felbeck H."/>
            <person name="Thuermer A."/>
            <person name="Albrecht D."/>
            <person name="Wollherr A."/>
            <person name="Kabisch J."/>
            <person name="Lehmann R."/>
            <person name="Daniel R."/>
            <person name="Liesegang H."/>
            <person name="Hecker M."/>
            <person name="Sievert S.M."/>
            <person name="Schweder T."/>
        </authorList>
    </citation>
    <scope>NUCLEOTIDE SEQUENCE [LARGE SCALE GENOMIC DNA]</scope>
</reference>
<dbReference type="SUPFAM" id="SSF81901">
    <property type="entry name" value="HCP-like"/>
    <property type="match status" value="1"/>
</dbReference>
<evidence type="ECO:0000313" key="2">
    <source>
        <dbReference type="Proteomes" id="UP000004491"/>
    </source>
</evidence>
<proteinExistence type="predicted"/>
<protein>
    <recommendedName>
        <fullName evidence="3">Sel1 repeat family protein</fullName>
    </recommendedName>
</protein>
<dbReference type="SMART" id="SM00671">
    <property type="entry name" value="SEL1"/>
    <property type="match status" value="1"/>
</dbReference>
<accession>G2DA30</accession>
<sequence length="187" mass="20875">MGLGKFGAWLVSGPEARLVMGKLLDYCVYRVYSSWSAGGSSIGRFCCNIPGIFWLIRTQRMISFRTILTSCFLLFSFALQADFEEGEEANRKGDRATAFKEFQAASQAGDTRAYSKLGSMYLYGLGTETNYPMAYVWFALGMQAGDRYAERFRDTAAAAMPLEQIRHAEELLSEYQAKLGLPEPASK</sequence>
<gene>
    <name evidence="1" type="ORF">Rifp1Sym_ag00300</name>
</gene>
<evidence type="ECO:0000313" key="1">
    <source>
        <dbReference type="EMBL" id="EGV52525.1"/>
    </source>
</evidence>
<dbReference type="InterPro" id="IPR011990">
    <property type="entry name" value="TPR-like_helical_dom_sf"/>
</dbReference>
<comment type="caution">
    <text evidence="1">The sequence shown here is derived from an EMBL/GenBank/DDBJ whole genome shotgun (WGS) entry which is preliminary data.</text>
</comment>
<organism evidence="1 2">
    <name type="scientific">endosymbiont of Riftia pachyptila</name>
    <name type="common">vent Ph05</name>
    <dbReference type="NCBI Taxonomy" id="1048808"/>
    <lineage>
        <taxon>Bacteria</taxon>
        <taxon>Pseudomonadati</taxon>
        <taxon>Pseudomonadota</taxon>
        <taxon>Gammaproteobacteria</taxon>
        <taxon>sulfur-oxidizing symbionts</taxon>
    </lineage>
</organism>
<dbReference type="AlphaFoldDB" id="G2DA30"/>
<dbReference type="Proteomes" id="UP000004491">
    <property type="component" value="Unassembled WGS sequence"/>
</dbReference>
<keyword evidence="2" id="KW-1185">Reference proteome</keyword>
<evidence type="ECO:0008006" key="3">
    <source>
        <dbReference type="Google" id="ProtNLM"/>
    </source>
</evidence>
<name>G2DA30_9GAMM</name>
<dbReference type="InterPro" id="IPR006597">
    <property type="entry name" value="Sel1-like"/>
</dbReference>
<dbReference type="Gene3D" id="1.25.40.10">
    <property type="entry name" value="Tetratricopeptide repeat domain"/>
    <property type="match status" value="1"/>
</dbReference>